<proteinExistence type="predicted"/>
<evidence type="ECO:0000259" key="3">
    <source>
        <dbReference type="Pfam" id="PF11790"/>
    </source>
</evidence>
<evidence type="ECO:0000256" key="1">
    <source>
        <dbReference type="ARBA" id="ARBA00022729"/>
    </source>
</evidence>
<gene>
    <name evidence="5" type="ORF">ACFFU9_05080</name>
</gene>
<dbReference type="PANTHER" id="PTHR34154:SF3">
    <property type="entry name" value="ALKALI-SENSITIVE LINKAGE PROTEIN 1"/>
    <property type="match status" value="1"/>
</dbReference>
<keyword evidence="5" id="KW-0378">Hydrolase</keyword>
<dbReference type="Pfam" id="PF18962">
    <property type="entry name" value="Por_Secre_tail"/>
    <property type="match status" value="1"/>
</dbReference>
<dbReference type="InterPro" id="IPR026444">
    <property type="entry name" value="Secre_tail"/>
</dbReference>
<keyword evidence="1 2" id="KW-0732">Signal</keyword>
<feature type="domain" description="Asl1-like glycosyl hydrolase catalytic" evidence="3">
    <location>
        <begin position="398"/>
        <end position="600"/>
    </location>
</feature>
<sequence length="728" mass="81005">MKKTLLFISILLLSLTSYAQTTACGSIVNDTFNTTNTLPTEWTEYNTSGRVTVDNGKLKFDHNAIQPSGYRTFTPVADNSLFSFEVSASRASVNCQVHLISSTGKYISSIALGNGPATIKFATAMNNDIPSNFTEGDPLVNFPSNTVFKIDSEIDFTTKTIDFYINGDLVKSDAPFLEDAEDASKIDIQLLFMYNNNGQFYFDNISLLNGDENRLQLTDNLNTAEDQLAFASIGTIYNQYPQTAADTFQNVINTSNTVILDCNSTSELIDNTIAALQAAKETFESSRVNDPVLKLYNGYDFTGTEHEVYCGYYNGGLGTYEDWAVSFTLEKGYMATFAQDVNGLGVSKIYIAQDHDLEINLPIDLQKTISFIRVSPWYSVGKKGALGGDVKWATPEYYNASWRYHWGLGIGQEKTPSLQFVPMAWSKGDNWTSLENMQKVGEDMTNNHLMAFNEPDNSDQSNLTVAEALEAYPKLLASGLRLGAPGVENIQYNSTSDSFNDGAWIKEFMDGCIERGYRVDFIPAHDYVRRSKSSFLERFQGLYDRYNLPIWVTEYNYGNPNFGSAPLTVEQGYNNIKGLTEVLEAADFIERYNWYYFFGSATGIGGIDNGELNITGQFYRDLESKNPSYIQEVYEQGVSLTVTGFGKSNVGLYPNPVTGRLLSIKYSEPSLFTNAIITLYNVYGNEVLTKSNGSNQVDVSHLSSGVYLVQIVSSDIKVTKKIIISNQQ</sequence>
<dbReference type="InterPro" id="IPR053183">
    <property type="entry name" value="ASL1"/>
</dbReference>
<feature type="domain" description="Secretion system C-terminal sorting" evidence="4">
    <location>
        <begin position="652"/>
        <end position="724"/>
    </location>
</feature>
<reference evidence="5 6" key="1">
    <citation type="submission" date="2024-09" db="EMBL/GenBank/DDBJ databases">
        <authorList>
            <person name="Sun Q."/>
            <person name="Mori K."/>
        </authorList>
    </citation>
    <scope>NUCLEOTIDE SEQUENCE [LARGE SCALE GENOMIC DNA]</scope>
    <source>
        <strain evidence="5 6">CECT 8622</strain>
    </source>
</reference>
<dbReference type="Gene3D" id="3.20.20.80">
    <property type="entry name" value="Glycosidases"/>
    <property type="match status" value="1"/>
</dbReference>
<evidence type="ECO:0000259" key="4">
    <source>
        <dbReference type="Pfam" id="PF18962"/>
    </source>
</evidence>
<evidence type="ECO:0000313" key="5">
    <source>
        <dbReference type="EMBL" id="MFB9056111.1"/>
    </source>
</evidence>
<dbReference type="Gene3D" id="1.20.1270.90">
    <property type="entry name" value="AF1782-like"/>
    <property type="match status" value="1"/>
</dbReference>
<dbReference type="GO" id="GO:0016787">
    <property type="term" value="F:hydrolase activity"/>
    <property type="evidence" value="ECO:0007669"/>
    <property type="project" value="UniProtKB-KW"/>
</dbReference>
<feature type="signal peptide" evidence="2">
    <location>
        <begin position="1"/>
        <end position="19"/>
    </location>
</feature>
<organism evidence="5 6">
    <name type="scientific">Mariniflexile ostreae</name>
    <dbReference type="NCBI Taxonomy" id="1520892"/>
    <lineage>
        <taxon>Bacteria</taxon>
        <taxon>Pseudomonadati</taxon>
        <taxon>Bacteroidota</taxon>
        <taxon>Flavobacteriia</taxon>
        <taxon>Flavobacteriales</taxon>
        <taxon>Flavobacteriaceae</taxon>
        <taxon>Mariniflexile</taxon>
    </lineage>
</organism>
<evidence type="ECO:0000256" key="2">
    <source>
        <dbReference type="SAM" id="SignalP"/>
    </source>
</evidence>
<dbReference type="SUPFAM" id="SSF51445">
    <property type="entry name" value="(Trans)glycosidases"/>
    <property type="match status" value="1"/>
</dbReference>
<keyword evidence="6" id="KW-1185">Reference proteome</keyword>
<comment type="caution">
    <text evidence="5">The sequence shown here is derived from an EMBL/GenBank/DDBJ whole genome shotgun (WGS) entry which is preliminary data.</text>
</comment>
<dbReference type="NCBIfam" id="TIGR04183">
    <property type="entry name" value="Por_Secre_tail"/>
    <property type="match status" value="1"/>
</dbReference>
<dbReference type="InterPro" id="IPR017853">
    <property type="entry name" value="GH"/>
</dbReference>
<dbReference type="PANTHER" id="PTHR34154">
    <property type="entry name" value="ALKALI-SENSITIVE LINKAGE PROTEIN 1"/>
    <property type="match status" value="1"/>
</dbReference>
<dbReference type="EMBL" id="JBHMFC010000014">
    <property type="protein sequence ID" value="MFB9056111.1"/>
    <property type="molecule type" value="Genomic_DNA"/>
</dbReference>
<dbReference type="RefSeq" id="WP_379860305.1">
    <property type="nucleotide sequence ID" value="NZ_JBHMFC010000014.1"/>
</dbReference>
<dbReference type="InterPro" id="IPR024655">
    <property type="entry name" value="Asl1_glyco_hydro_catalytic"/>
</dbReference>
<dbReference type="Pfam" id="PF11790">
    <property type="entry name" value="Glyco_hydro_cc"/>
    <property type="match status" value="1"/>
</dbReference>
<feature type="chain" id="PRO_5046751152" evidence="2">
    <location>
        <begin position="20"/>
        <end position="728"/>
    </location>
</feature>
<protein>
    <submittedName>
        <fullName evidence="5">Glycosyl hydrolase</fullName>
    </submittedName>
</protein>
<dbReference type="Proteomes" id="UP001589585">
    <property type="component" value="Unassembled WGS sequence"/>
</dbReference>
<name>A0ABV5F9H9_9FLAO</name>
<accession>A0ABV5F9H9</accession>
<evidence type="ECO:0000313" key="6">
    <source>
        <dbReference type="Proteomes" id="UP001589585"/>
    </source>
</evidence>